<organism evidence="2 3">
    <name type="scientific">Puccinia graminis f. sp. tritici</name>
    <dbReference type="NCBI Taxonomy" id="56615"/>
    <lineage>
        <taxon>Eukaryota</taxon>
        <taxon>Fungi</taxon>
        <taxon>Dikarya</taxon>
        <taxon>Basidiomycota</taxon>
        <taxon>Pucciniomycotina</taxon>
        <taxon>Pucciniomycetes</taxon>
        <taxon>Pucciniales</taxon>
        <taxon>Pucciniaceae</taxon>
        <taxon>Puccinia</taxon>
    </lineage>
</organism>
<evidence type="ECO:0000313" key="2">
    <source>
        <dbReference type="EMBL" id="KAA1123011.1"/>
    </source>
</evidence>
<dbReference type="AlphaFoldDB" id="A0A5B0RB08"/>
<dbReference type="Proteomes" id="UP000325313">
    <property type="component" value="Unassembled WGS sequence"/>
</dbReference>
<gene>
    <name evidence="2" type="ORF">PGTUg99_004705</name>
</gene>
<evidence type="ECO:0000256" key="1">
    <source>
        <dbReference type="SAM" id="MobiDB-lite"/>
    </source>
</evidence>
<evidence type="ECO:0000313" key="3">
    <source>
        <dbReference type="Proteomes" id="UP000325313"/>
    </source>
</evidence>
<reference evidence="2 3" key="1">
    <citation type="submission" date="2019-05" db="EMBL/GenBank/DDBJ databases">
        <title>Emergence of the Ug99 lineage of the wheat stem rust pathogen through somatic hybridization.</title>
        <authorList>
            <person name="Li F."/>
            <person name="Upadhyaya N.M."/>
            <person name="Sperschneider J."/>
            <person name="Matny O."/>
            <person name="Nguyen-Phuc H."/>
            <person name="Mago R."/>
            <person name="Raley C."/>
            <person name="Miller M.E."/>
            <person name="Silverstein K.A.T."/>
            <person name="Henningsen E."/>
            <person name="Hirsch C.D."/>
            <person name="Visser B."/>
            <person name="Pretorius Z.A."/>
            <person name="Steffenson B.J."/>
            <person name="Schwessinger B."/>
            <person name="Dodds P.N."/>
            <person name="Figueroa M."/>
        </authorList>
    </citation>
    <scope>NUCLEOTIDE SEQUENCE [LARGE SCALE GENOMIC DNA]</scope>
    <source>
        <strain evidence="2 3">Ug99</strain>
    </source>
</reference>
<comment type="caution">
    <text evidence="2">The sequence shown here is derived from an EMBL/GenBank/DDBJ whole genome shotgun (WGS) entry which is preliminary data.</text>
</comment>
<feature type="compositionally biased region" description="Basic and acidic residues" evidence="1">
    <location>
        <begin position="70"/>
        <end position="91"/>
    </location>
</feature>
<protein>
    <submittedName>
        <fullName evidence="2">Uncharacterized protein</fullName>
    </submittedName>
</protein>
<feature type="region of interest" description="Disordered" evidence="1">
    <location>
        <begin position="57"/>
        <end position="127"/>
    </location>
</feature>
<feature type="compositionally biased region" description="Polar residues" evidence="1">
    <location>
        <begin position="109"/>
        <end position="127"/>
    </location>
</feature>
<name>A0A5B0RB08_PUCGR</name>
<sequence length="127" mass="14197">MHSYQHSPVKSQQHPIIQADMDEYKRFATLHGYEGNQQTEHFEVVSKAVGVSTFPDAQSTPYLSPLSGPRLDRLLNGDRAEQKPTDGRQSMDETLPFYTRHLISPHPSPLSTSGPLCSLFRTTTSPS</sequence>
<accession>A0A5B0RB08</accession>
<proteinExistence type="predicted"/>
<dbReference type="EMBL" id="VDEP01000212">
    <property type="protein sequence ID" value="KAA1123011.1"/>
    <property type="molecule type" value="Genomic_DNA"/>
</dbReference>